<dbReference type="SUPFAM" id="SSF53300">
    <property type="entry name" value="vWA-like"/>
    <property type="match status" value="1"/>
</dbReference>
<dbReference type="NCBIfam" id="NF012211">
    <property type="entry name" value="tand_rpt_95"/>
    <property type="match status" value="4"/>
</dbReference>
<dbReference type="PANTHER" id="PTHR34720:SF9">
    <property type="entry name" value="BLR4714 PROTEIN"/>
    <property type="match status" value="1"/>
</dbReference>
<dbReference type="OrthoDB" id="9773411at2"/>
<organism evidence="4 5">
    <name type="scientific">Jhaorihella thermophila</name>
    <dbReference type="NCBI Taxonomy" id="488547"/>
    <lineage>
        <taxon>Bacteria</taxon>
        <taxon>Pseudomonadati</taxon>
        <taxon>Pseudomonadota</taxon>
        <taxon>Alphaproteobacteria</taxon>
        <taxon>Rhodobacterales</taxon>
        <taxon>Paracoccaceae</taxon>
        <taxon>Jhaorihella</taxon>
    </lineage>
</organism>
<dbReference type="EMBL" id="FNVD01000003">
    <property type="protein sequence ID" value="SEF68510.1"/>
    <property type="molecule type" value="Genomic_DNA"/>
</dbReference>
<dbReference type="GO" id="GO:0007156">
    <property type="term" value="P:homophilic cell adhesion via plasma membrane adhesion molecules"/>
    <property type="evidence" value="ECO:0007669"/>
    <property type="project" value="InterPro"/>
</dbReference>
<dbReference type="InterPro" id="IPR036465">
    <property type="entry name" value="vWFA_dom_sf"/>
</dbReference>
<evidence type="ECO:0000313" key="4">
    <source>
        <dbReference type="EMBL" id="SEF68510.1"/>
    </source>
</evidence>
<dbReference type="PROSITE" id="PS50234">
    <property type="entry name" value="VWFA"/>
    <property type="match status" value="1"/>
</dbReference>
<evidence type="ECO:0000256" key="1">
    <source>
        <dbReference type="SAM" id="MobiDB-lite"/>
    </source>
</evidence>
<dbReference type="Gene3D" id="2.60.40.3440">
    <property type="match status" value="1"/>
</dbReference>
<dbReference type="InterPro" id="IPR002126">
    <property type="entry name" value="Cadherin-like_dom"/>
</dbReference>
<dbReference type="SMART" id="SM00327">
    <property type="entry name" value="VWA"/>
    <property type="match status" value="1"/>
</dbReference>
<dbReference type="Pfam" id="PF00092">
    <property type="entry name" value="VWA"/>
    <property type="match status" value="1"/>
</dbReference>
<evidence type="ECO:0000259" key="2">
    <source>
        <dbReference type="PROSITE" id="PS50234"/>
    </source>
</evidence>
<dbReference type="Pfam" id="PF04773">
    <property type="entry name" value="FecR"/>
    <property type="match status" value="1"/>
</dbReference>
<dbReference type="Pfam" id="PF17963">
    <property type="entry name" value="Big_9"/>
    <property type="match status" value="5"/>
</dbReference>
<dbReference type="InterPro" id="IPR013783">
    <property type="entry name" value="Ig-like_fold"/>
</dbReference>
<name>A0A1H5U0I2_9RHOB</name>
<protein>
    <submittedName>
        <fullName evidence="4">VCBS repeat-containing protein</fullName>
    </submittedName>
</protein>
<feature type="region of interest" description="Disordered" evidence="1">
    <location>
        <begin position="1209"/>
        <end position="1235"/>
    </location>
</feature>
<sequence length="1265" mass="128202">MVTSAKTVFETGDQAVSLAANIGGEAVTLPAGFQLFSARFARQGSDLRIDAVDGDRVVVTDYFTRLAPPDLVTAENGVLHGDAVRLLAGAGVGAELVQAGAGAAPIPIGQVETVTGSVRAQRLDGTIDTLAVGSKIYARDVVTTDADGRVSLTFADGTIFSMSESSRMVIDELVYNPAGENNSAAFNLINGGFVFIAGQVAKTGDMTVETPAATMGIRGTNVSAQIERSEEVTRVTVALNRDPDGSIGQIQLFDLDNNLITTITATDTMWVISPSDDLVLEMARTAGDDSDDAVLIADALTAYQIAQQRVQAGQTYVEMGSGGGPGAGGRPDTGFPGPAPEQDEPNEPEDQDPDTDDTFDEGRIDLDNVRDPLRAAEAIDIEVSGPEDSGEDSPISGQIGIDTAAIVPDSFALETAPSNGSATVLQDGTFLYVPEPDFFGTDTFSYQVTGADGTPVSGTVTVNVEPVNDPPNAAPDAFAGSEDGIISGTLLANDTDVEDDPLTVSIATSPAHGTLTIAPDGSFSYTPDADFHGTDSFVYSIDDGNGGIDSAGVTLTVAEVNDAPVATGDSVTTNEDSPVTFAVTANDADTDGDPLAVSAISQPANGSAVLNADGSITYTPDADFHGTDSFAYTVADGRGGSDAGQVTVTVAEVNDAPALNAGALAARENGPVTTLDLAALGSDQDGDDDGATLTYTVTGQPSHGSASISGTTLRFDPGADFDGLAADETRSVTIQVTATDRHGATATNDITVTVQGTNQAPAARSDFAVTPQGSGVTLDVTRNDTDADGDALSVTAATAPANGSVSFGDGSITYTPNTGFYGVDTLAYTVSDGHGGTDGATLTVLVEQDTTQLPPDVPVSITFNPDTPGDPPGTFLLDVTPVSSAQVHLVVAMDSSGSISSSGWNDMKDSVSSALEALRDEFTGSATPVNVAFVAYSNGAETTATFDLIDDFDAMTETLDGLSFQGGGTNWEAAFDATAGLFAGAAPGDSRILYFLTDGNPYPESQDWQGALADLTAGNDVDIEAFAIGSNVNLTNLNAVDSDGTATTVTDPAALENAFAQTPLFNAQLVEFSLRLTVDGVDQGVIADETSPALQTSGLDFSISLQDIPGLDALLGDVNVFAATAVFDLDGDPATTGDQIELFAGGVVEQVHVASASSAMVTDTDAPSQLALPSDDALPVPTVAAETQSAQSDGQGALSLAALFAPPSGDGDLPGLAPPPGSAGPFAPVSGGAPGSSPAMGLGLISAGILDGTGLDDSAAATLTS</sequence>
<feature type="region of interest" description="Disordered" evidence="1">
    <location>
        <begin position="316"/>
        <end position="369"/>
    </location>
</feature>
<dbReference type="GO" id="GO:0016020">
    <property type="term" value="C:membrane"/>
    <property type="evidence" value="ECO:0007669"/>
    <property type="project" value="InterPro"/>
</dbReference>
<dbReference type="InterPro" id="IPR010221">
    <property type="entry name" value="VCBS_dom"/>
</dbReference>
<accession>A0A1H5U0I2</accession>
<evidence type="ECO:0000313" key="5">
    <source>
        <dbReference type="Proteomes" id="UP000236742"/>
    </source>
</evidence>
<feature type="compositionally biased region" description="Low complexity" evidence="1">
    <location>
        <begin position="1223"/>
        <end position="1235"/>
    </location>
</feature>
<dbReference type="InterPro" id="IPR002035">
    <property type="entry name" value="VWF_A"/>
</dbReference>
<reference evidence="4 5" key="1">
    <citation type="submission" date="2016-10" db="EMBL/GenBank/DDBJ databases">
        <authorList>
            <person name="de Groot N.N."/>
        </authorList>
    </citation>
    <scope>NUCLEOTIDE SEQUENCE [LARGE SCALE GENOMIC DNA]</scope>
    <source>
        <strain evidence="4 5">DSM 23413</strain>
    </source>
</reference>
<proteinExistence type="predicted"/>
<dbReference type="GO" id="GO:0005509">
    <property type="term" value="F:calcium ion binding"/>
    <property type="evidence" value="ECO:0007669"/>
    <property type="project" value="InterPro"/>
</dbReference>
<dbReference type="CDD" id="cd00198">
    <property type="entry name" value="vWFA"/>
    <property type="match status" value="1"/>
</dbReference>
<feature type="domain" description="VWFA" evidence="2">
    <location>
        <begin position="888"/>
        <end position="1062"/>
    </location>
</feature>
<dbReference type="InterPro" id="IPR006860">
    <property type="entry name" value="FecR"/>
</dbReference>
<dbReference type="Gene3D" id="3.40.50.410">
    <property type="entry name" value="von Willebrand factor, type A domain"/>
    <property type="match status" value="1"/>
</dbReference>
<dbReference type="Gene3D" id="2.60.40.2810">
    <property type="match status" value="3"/>
</dbReference>
<keyword evidence="5" id="KW-1185">Reference proteome</keyword>
<dbReference type="Gene3D" id="2.60.40.10">
    <property type="entry name" value="Immunoglobulins"/>
    <property type="match status" value="1"/>
</dbReference>
<dbReference type="Proteomes" id="UP000236742">
    <property type="component" value="Unassembled WGS sequence"/>
</dbReference>
<feature type="compositionally biased region" description="Gly residues" evidence="1">
    <location>
        <begin position="320"/>
        <end position="331"/>
    </location>
</feature>
<feature type="compositionally biased region" description="Acidic residues" evidence="1">
    <location>
        <begin position="341"/>
        <end position="359"/>
    </location>
</feature>
<feature type="compositionally biased region" description="Basic and acidic residues" evidence="1">
    <location>
        <begin position="360"/>
        <end position="369"/>
    </location>
</feature>
<dbReference type="PANTHER" id="PTHR34720">
    <property type="entry name" value="MICROCYSTIN DEPENDENT PROTEIN"/>
    <property type="match status" value="1"/>
</dbReference>
<evidence type="ECO:0000259" key="3">
    <source>
        <dbReference type="PROSITE" id="PS50268"/>
    </source>
</evidence>
<dbReference type="PROSITE" id="PS50268">
    <property type="entry name" value="CADHERIN_2"/>
    <property type="match status" value="1"/>
</dbReference>
<dbReference type="RefSeq" id="WP_104007108.1">
    <property type="nucleotide sequence ID" value="NZ_FNVD01000003.1"/>
</dbReference>
<gene>
    <name evidence="4" type="ORF">SAMN05421751_103136</name>
</gene>
<dbReference type="AlphaFoldDB" id="A0A1H5U0I2"/>
<dbReference type="NCBIfam" id="TIGR01965">
    <property type="entry name" value="VCBS_repeat"/>
    <property type="match status" value="1"/>
</dbReference>
<feature type="domain" description="Cadherin" evidence="3">
    <location>
        <begin position="668"/>
        <end position="763"/>
    </location>
</feature>